<evidence type="ECO:0000313" key="2">
    <source>
        <dbReference type="Proteomes" id="UP000018208"/>
    </source>
</evidence>
<protein>
    <submittedName>
        <fullName evidence="1">Uncharacterized protein</fullName>
    </submittedName>
</protein>
<organism evidence="1 2">
    <name type="scientific">Spironucleus salmonicida</name>
    <dbReference type="NCBI Taxonomy" id="348837"/>
    <lineage>
        <taxon>Eukaryota</taxon>
        <taxon>Metamonada</taxon>
        <taxon>Diplomonadida</taxon>
        <taxon>Hexamitidae</taxon>
        <taxon>Hexamitinae</taxon>
        <taxon>Spironucleus</taxon>
    </lineage>
</organism>
<accession>A0A9P8LZH4</accession>
<dbReference type="EMBL" id="AUWU02000001">
    <property type="protein sequence ID" value="KAH0576792.1"/>
    <property type="molecule type" value="Genomic_DNA"/>
</dbReference>
<gene>
    <name evidence="1" type="ORF">SS50377_20138</name>
</gene>
<dbReference type="RefSeq" id="XP_067767565.1">
    <property type="nucleotide sequence ID" value="XM_067904083.1"/>
</dbReference>
<keyword evidence="2" id="KW-1185">Reference proteome</keyword>
<dbReference type="KEGG" id="ssao:94294161"/>
<proteinExistence type="predicted"/>
<dbReference type="GeneID" id="94294161"/>
<reference evidence="1 2" key="1">
    <citation type="journal article" date="2014" name="PLoS Genet.">
        <title>The Genome of Spironucleus salmonicida Highlights a Fish Pathogen Adapted to Fluctuating Environments.</title>
        <authorList>
            <person name="Xu F."/>
            <person name="Jerlstrom-Hultqvist J."/>
            <person name="Einarsson E."/>
            <person name="Astvaldsson A."/>
            <person name="Svard S.G."/>
            <person name="Andersson J.O."/>
        </authorList>
    </citation>
    <scope>NUCLEOTIDE SEQUENCE [LARGE SCALE GENOMIC DNA]</scope>
    <source>
        <strain evidence="1 2">ATCC 50377</strain>
    </source>
</reference>
<name>A0A9P8LZH4_9EUKA</name>
<dbReference type="AlphaFoldDB" id="A0A9P8LZH4"/>
<evidence type="ECO:0000313" key="1">
    <source>
        <dbReference type="EMBL" id="KAH0576792.1"/>
    </source>
</evidence>
<sequence>MLANLCFAKYQSNGQLTENQGRLALIALTGDINSQYKSFLTQNDYINYSQTLQFMKPQLIQKPLSLVQFVDKFKDYNLTEDELVSIFEYFSIDGFISNEFVDRVLQQ</sequence>
<dbReference type="Proteomes" id="UP000018208">
    <property type="component" value="Unassembled WGS sequence"/>
</dbReference>
<comment type="caution">
    <text evidence="1">The sequence shown here is derived from an EMBL/GenBank/DDBJ whole genome shotgun (WGS) entry which is preliminary data.</text>
</comment>